<dbReference type="InterPro" id="IPR016171">
    <property type="entry name" value="Vanillyl_alc_oxidase_C-sub2"/>
</dbReference>
<comment type="cofactor">
    <cofactor evidence="1">
        <name>FAD</name>
        <dbReference type="ChEBI" id="CHEBI:57692"/>
    </cofactor>
</comment>
<keyword evidence="4" id="KW-0479">Metal-binding</keyword>
<dbReference type="GO" id="GO:0051536">
    <property type="term" value="F:iron-sulfur cluster binding"/>
    <property type="evidence" value="ECO:0007669"/>
    <property type="project" value="UniProtKB-KW"/>
</dbReference>
<dbReference type="GO" id="GO:0008720">
    <property type="term" value="F:D-lactate dehydrogenase (NAD+) activity"/>
    <property type="evidence" value="ECO:0007669"/>
    <property type="project" value="TreeGrafter"/>
</dbReference>
<gene>
    <name evidence="13" type="ORF">MPLG2_3549</name>
</gene>
<dbReference type="Pfam" id="PF13183">
    <property type="entry name" value="Fer4_8"/>
    <property type="match status" value="1"/>
</dbReference>
<keyword evidence="9" id="KW-0411">Iron-sulfur</keyword>
<dbReference type="SUPFAM" id="SSF46548">
    <property type="entry name" value="alpha-helical ferredoxin"/>
    <property type="match status" value="1"/>
</dbReference>
<dbReference type="Proteomes" id="UP000238164">
    <property type="component" value="Chromosome 1"/>
</dbReference>
<proteinExistence type="inferred from homology"/>
<dbReference type="Gene3D" id="1.10.1060.10">
    <property type="entry name" value="Alpha-helical ferredoxin"/>
    <property type="match status" value="1"/>
</dbReference>
<dbReference type="InterPro" id="IPR004113">
    <property type="entry name" value="FAD-bd_oxidored_4_C"/>
</dbReference>
<evidence type="ECO:0000313" key="13">
    <source>
        <dbReference type="EMBL" id="SPD88579.1"/>
    </source>
</evidence>
<keyword evidence="7" id="KW-0560">Oxidoreductase</keyword>
<name>A0A2N9JMG6_9ACTN</name>
<reference evidence="13 14" key="1">
    <citation type="submission" date="2018-02" db="EMBL/GenBank/DDBJ databases">
        <authorList>
            <person name="Cohen D.B."/>
            <person name="Kent A.D."/>
        </authorList>
    </citation>
    <scope>NUCLEOTIDE SEQUENCE [LARGE SCALE GENOMIC DNA]</scope>
    <source>
        <strain evidence="13">1</strain>
    </source>
</reference>
<accession>A0A2N9JMG6</accession>
<dbReference type="KEGG" id="mgg:MPLG2_3549"/>
<keyword evidence="6" id="KW-0809">Transit peptide</keyword>
<dbReference type="EMBL" id="LT985188">
    <property type="protein sequence ID" value="SPD88579.1"/>
    <property type="molecule type" value="Genomic_DNA"/>
</dbReference>
<dbReference type="GO" id="GO:0046872">
    <property type="term" value="F:metal ion binding"/>
    <property type="evidence" value="ECO:0007669"/>
    <property type="project" value="UniProtKB-KW"/>
</dbReference>
<evidence type="ECO:0000256" key="4">
    <source>
        <dbReference type="ARBA" id="ARBA00022723"/>
    </source>
</evidence>
<dbReference type="Gene3D" id="1.10.45.10">
    <property type="entry name" value="Vanillyl-alcohol Oxidase, Chain A, domain 4"/>
    <property type="match status" value="1"/>
</dbReference>
<evidence type="ECO:0000256" key="1">
    <source>
        <dbReference type="ARBA" id="ARBA00001974"/>
    </source>
</evidence>
<dbReference type="InterPro" id="IPR016167">
    <property type="entry name" value="FAD-bd_PCMH_sub1"/>
</dbReference>
<sequence>MSALVDALQQALGGDPVSDRPIDVSRLSHDASHYLLRPQAVVLARETGDVARAVAVAREHGVGVTFRSGGTSLSGQGVGDGVLIDTRRGFRDIEVLNDGARVRCQPGATVRAVNARLAPYGRILGPDPASEIACTIGGVVANNSSGMACGTTQNTYRTLAGLEVVLLSGTVIETGAADADAELKALEPELWQGLAELRDRVRGNPESVRRIEHLFSMKNTMGYGINSFLDHDEPVQILAHLMVGSEGTLGFIASATFETVPLLPKASTALLIFDSIAHATTALPDLIAAGARTAELMDAVSLRVAQALPNPLEALRPLVVDQHTALLVEAQAQQADELAGTVADLTAVVARLNGLTALGLPAAFSADPLARARAWQVRKGLYTAVAGARRPGSTALLEDIVVPMPALTETVSRLGELTAGHGYRDSVIFGHAKEGNLHFMIDPDLREPTQIDVLAAFTEDLVDLVLDMDGSLKAEHGTGRAMAPFVERQYGPELYDVMKQVKRLFDPAGVLNPGVIITTDANAHLVDLKLPELVDPLVDRCVECGYCEPSCPSKDVTTTPRQRIALLRDEASGVPGIEQDYSYMGVQTCAADSLCLLACPVSIDTGVFMKQHRREAQPAVAQKIGVGLAEHWKPTLATLRGALTVTDKVPGSVLAGVTGAIRKVLPTDLVPLAGDDLPGPGRSRTKLDAGPADGAAEVVFFASCMGELFEPCGGDAVPGPARSFLELCARAGVPVRLPENLSSLCCGTVWRSKGLADGATAMAVRTASALLVASENGRLPVVCEASSCTHGLHTLQHDLLVGGEQELAEQVAVLTVIDSSRYVAQHLLPKLQVNRRLGSVVLHPTCSDRHAGDVDHLRAVAAACADEVVVPFDAGCCAFAGDRGLLHPELTASATTREAAEVRRGDYDAYLSSNRTCELGMSRATGHSYRHAIELLEELTRPV</sequence>
<evidence type="ECO:0000256" key="10">
    <source>
        <dbReference type="ARBA" id="ARBA00038897"/>
    </source>
</evidence>
<dbReference type="InterPro" id="IPR017900">
    <property type="entry name" value="4Fe4S_Fe_S_CS"/>
</dbReference>
<protein>
    <recommendedName>
        <fullName evidence="10">D-lactate dehydrogenase (cytochrome)</fullName>
        <ecNumber evidence="10">1.1.2.4</ecNumber>
    </recommendedName>
</protein>
<dbReference type="AlphaFoldDB" id="A0A2N9JMG6"/>
<evidence type="ECO:0000256" key="9">
    <source>
        <dbReference type="ARBA" id="ARBA00023014"/>
    </source>
</evidence>
<evidence type="ECO:0000256" key="7">
    <source>
        <dbReference type="ARBA" id="ARBA00023002"/>
    </source>
</evidence>
<feature type="domain" description="FAD-binding PCMH-type" evidence="12">
    <location>
        <begin position="34"/>
        <end position="262"/>
    </location>
</feature>
<dbReference type="PANTHER" id="PTHR11748:SF111">
    <property type="entry name" value="D-LACTATE DEHYDROGENASE, MITOCHONDRIAL-RELATED"/>
    <property type="match status" value="1"/>
</dbReference>
<dbReference type="EC" id="1.1.2.4" evidence="10"/>
<dbReference type="Gene3D" id="3.30.465.10">
    <property type="match status" value="1"/>
</dbReference>
<dbReference type="FunFam" id="1.10.45.10:FF:000001">
    <property type="entry name" value="D-lactate dehydrogenase mitochondrial"/>
    <property type="match status" value="1"/>
</dbReference>
<dbReference type="RefSeq" id="WP_105187057.1">
    <property type="nucleotide sequence ID" value="NZ_BAAAGO010000009.1"/>
</dbReference>
<evidence type="ECO:0000259" key="12">
    <source>
        <dbReference type="PROSITE" id="PS51387"/>
    </source>
</evidence>
<keyword evidence="5" id="KW-0274">FAD</keyword>
<dbReference type="OrthoDB" id="9770306at2"/>
<dbReference type="Pfam" id="PF02913">
    <property type="entry name" value="FAD-oxidase_C"/>
    <property type="match status" value="1"/>
</dbReference>
<dbReference type="InterPro" id="IPR016166">
    <property type="entry name" value="FAD-bd_PCMH"/>
</dbReference>
<dbReference type="PROSITE" id="PS51379">
    <property type="entry name" value="4FE4S_FER_2"/>
    <property type="match status" value="1"/>
</dbReference>
<evidence type="ECO:0000256" key="3">
    <source>
        <dbReference type="ARBA" id="ARBA00022630"/>
    </source>
</evidence>
<evidence type="ECO:0000256" key="5">
    <source>
        <dbReference type="ARBA" id="ARBA00022827"/>
    </source>
</evidence>
<evidence type="ECO:0000259" key="11">
    <source>
        <dbReference type="PROSITE" id="PS51379"/>
    </source>
</evidence>
<dbReference type="Pfam" id="PF01565">
    <property type="entry name" value="FAD_binding_4"/>
    <property type="match status" value="1"/>
</dbReference>
<comment type="similarity">
    <text evidence="2">Belongs to the FAD-binding oxidoreductase/transferase type 4 family.</text>
</comment>
<keyword evidence="8" id="KW-0408">Iron</keyword>
<dbReference type="InterPro" id="IPR016164">
    <property type="entry name" value="FAD-linked_Oxase-like_C"/>
</dbReference>
<dbReference type="Pfam" id="PF02754">
    <property type="entry name" value="CCG"/>
    <property type="match status" value="1"/>
</dbReference>
<dbReference type="InterPro" id="IPR009051">
    <property type="entry name" value="Helical_ferredxn"/>
</dbReference>
<dbReference type="InterPro" id="IPR006094">
    <property type="entry name" value="Oxid_FAD_bind_N"/>
</dbReference>
<dbReference type="Gene3D" id="3.30.43.10">
    <property type="entry name" value="Uridine Diphospho-n-acetylenolpyruvylglucosamine Reductase, domain 2"/>
    <property type="match status" value="1"/>
</dbReference>
<dbReference type="InterPro" id="IPR016169">
    <property type="entry name" value="FAD-bd_PCMH_sub2"/>
</dbReference>
<dbReference type="GO" id="GO:0004458">
    <property type="term" value="F:D-lactate dehydrogenase (cytochrome) activity"/>
    <property type="evidence" value="ECO:0007669"/>
    <property type="project" value="UniProtKB-EC"/>
</dbReference>
<dbReference type="PROSITE" id="PS51387">
    <property type="entry name" value="FAD_PCMH"/>
    <property type="match status" value="1"/>
</dbReference>
<keyword evidence="3" id="KW-0285">Flavoprotein</keyword>
<dbReference type="GO" id="GO:1903457">
    <property type="term" value="P:lactate catabolic process"/>
    <property type="evidence" value="ECO:0007669"/>
    <property type="project" value="TreeGrafter"/>
</dbReference>
<dbReference type="PROSITE" id="PS00198">
    <property type="entry name" value="4FE4S_FER_1"/>
    <property type="match status" value="1"/>
</dbReference>
<dbReference type="InterPro" id="IPR017896">
    <property type="entry name" value="4Fe4S_Fe-S-bd"/>
</dbReference>
<dbReference type="SUPFAM" id="SSF55103">
    <property type="entry name" value="FAD-linked oxidases, C-terminal domain"/>
    <property type="match status" value="1"/>
</dbReference>
<feature type="domain" description="4Fe-4S ferredoxin-type" evidence="11">
    <location>
        <begin position="529"/>
        <end position="561"/>
    </location>
</feature>
<evidence type="ECO:0000256" key="6">
    <source>
        <dbReference type="ARBA" id="ARBA00022946"/>
    </source>
</evidence>
<keyword evidence="14" id="KW-1185">Reference proteome</keyword>
<dbReference type="Gene3D" id="3.30.70.2740">
    <property type="match status" value="1"/>
</dbReference>
<dbReference type="PANTHER" id="PTHR11748">
    <property type="entry name" value="D-LACTATE DEHYDROGENASE"/>
    <property type="match status" value="1"/>
</dbReference>
<dbReference type="InterPro" id="IPR036318">
    <property type="entry name" value="FAD-bd_PCMH-like_sf"/>
</dbReference>
<evidence type="ECO:0000256" key="8">
    <source>
        <dbReference type="ARBA" id="ARBA00023004"/>
    </source>
</evidence>
<dbReference type="SUPFAM" id="SSF56176">
    <property type="entry name" value="FAD-binding/transporter-associated domain-like"/>
    <property type="match status" value="1"/>
</dbReference>
<evidence type="ECO:0000256" key="2">
    <source>
        <dbReference type="ARBA" id="ARBA00008000"/>
    </source>
</evidence>
<dbReference type="InterPro" id="IPR004017">
    <property type="entry name" value="Cys_rich_dom"/>
</dbReference>
<evidence type="ECO:0000313" key="14">
    <source>
        <dbReference type="Proteomes" id="UP000238164"/>
    </source>
</evidence>
<dbReference type="GO" id="GO:0071949">
    <property type="term" value="F:FAD binding"/>
    <property type="evidence" value="ECO:0007669"/>
    <property type="project" value="InterPro"/>
</dbReference>
<organism evidence="13 14">
    <name type="scientific">Micropruina glycogenica</name>
    <dbReference type="NCBI Taxonomy" id="75385"/>
    <lineage>
        <taxon>Bacteria</taxon>
        <taxon>Bacillati</taxon>
        <taxon>Actinomycetota</taxon>
        <taxon>Actinomycetes</taxon>
        <taxon>Propionibacteriales</taxon>
        <taxon>Nocardioidaceae</taxon>
        <taxon>Micropruina</taxon>
    </lineage>
</organism>